<feature type="domain" description="TPPC8 first Ig-like" evidence="1">
    <location>
        <begin position="366"/>
        <end position="554"/>
    </location>
</feature>
<dbReference type="GO" id="GO:1990072">
    <property type="term" value="C:TRAPPIII protein complex"/>
    <property type="evidence" value="ECO:0007669"/>
    <property type="project" value="TreeGrafter"/>
</dbReference>
<protein>
    <recommendedName>
        <fullName evidence="1">TPPC8 first Ig-like domain-containing protein</fullName>
    </recommendedName>
</protein>
<dbReference type="InterPro" id="IPR011990">
    <property type="entry name" value="TPR-like_helical_dom_sf"/>
</dbReference>
<evidence type="ECO:0000313" key="3">
    <source>
        <dbReference type="Proteomes" id="UP000015102"/>
    </source>
</evidence>
<dbReference type="EnsemblMetazoa" id="MESCA007123-RA">
    <property type="protein sequence ID" value="MESCA007123-PA"/>
    <property type="gene ID" value="MESCA007123"/>
</dbReference>
<dbReference type="AlphaFoldDB" id="T1GTT1"/>
<name>T1GTT1_MEGSC</name>
<sequence>HSKFSISNESIASHTINPNVWASELDVGTPLGTSLTQSDVDNLRHFVQDYTFRALIPYVERLIVILNESVTNKKVSKTLFGATKRWFGTNKPGAKNTQNSVVYTHESTELQTRKLGDLYFMFGHYNMAFQAYHQAKRDFNADSAWQYYAGALEMASLSAFMLGTVDKKTYAYMEDAIVCYLTVSKLQNFATRATLLSVDCLKNARLYGEAAKQLIRMTSEESDLRSALLLEQAAYCYLAHNPAMYRKYAFHIVLSGNRYSRAGQRKHAYRCYRQALQIYKNRGWSLAEDHIQYTIGKQAFTLKNIEIACEVFGFLLRSGSMQNAQQQQIFLKEYIQAMNEFLTCHPPVASPLYVPATNVTINMEMKNEIVWQKMEEMLVNSANPKVMVFKPTKNLFTYQNPTVENPLSAHGEPIEIQTKILNGLKTSIFFSNIDLIWELIPDNNEDLEQSTEYATITASPKEALIEGESEVVLNFKVTPKLLGTFRIVGVKGELSCPSNETQSSIKGSLLFETQQIKPTKQNTPIQFDSKLAVKVLPSAPALKICFSQTPKDVLFGEVIPIQISLLNTGAVAKI</sequence>
<dbReference type="Pfam" id="PF12739">
    <property type="entry name" value="TRAPPC-Trs85"/>
    <property type="match status" value="1"/>
</dbReference>
<reference evidence="3" key="1">
    <citation type="submission" date="2013-02" db="EMBL/GenBank/DDBJ databases">
        <authorList>
            <person name="Hughes D."/>
        </authorList>
    </citation>
    <scope>NUCLEOTIDE SEQUENCE</scope>
    <source>
        <strain>Durham</strain>
        <strain evidence="3">NC isolate 2 -- Noor lab</strain>
    </source>
</reference>
<dbReference type="InterPro" id="IPR058541">
    <property type="entry name" value="Ig_TPPC8_1st"/>
</dbReference>
<dbReference type="Pfam" id="PF24545">
    <property type="entry name" value="Ig_TPPC8_1st"/>
    <property type="match status" value="1"/>
</dbReference>
<dbReference type="HOGENOM" id="CLU_475377_0_0_1"/>
<dbReference type="SUPFAM" id="SSF48452">
    <property type="entry name" value="TPR-like"/>
    <property type="match status" value="1"/>
</dbReference>
<dbReference type="PANTHER" id="PTHR12975:SF6">
    <property type="entry name" value="TRAFFICKING PROTEIN PARTICLE COMPLEX SUBUNIT 8"/>
    <property type="match status" value="1"/>
</dbReference>
<accession>T1GTT1</accession>
<dbReference type="InterPro" id="IPR024420">
    <property type="entry name" value="TRAPP_III_complex_Trs85"/>
</dbReference>
<reference evidence="2" key="2">
    <citation type="submission" date="2015-06" db="UniProtKB">
        <authorList>
            <consortium name="EnsemblMetazoa"/>
        </authorList>
    </citation>
    <scope>IDENTIFICATION</scope>
</reference>
<evidence type="ECO:0000259" key="1">
    <source>
        <dbReference type="Pfam" id="PF24545"/>
    </source>
</evidence>
<dbReference type="EMBL" id="CAQQ02135583">
    <property type="status" value="NOT_ANNOTATED_CDS"/>
    <property type="molecule type" value="Genomic_DNA"/>
</dbReference>
<dbReference type="Proteomes" id="UP000015102">
    <property type="component" value="Unassembled WGS sequence"/>
</dbReference>
<dbReference type="STRING" id="36166.T1GTT1"/>
<proteinExistence type="predicted"/>
<keyword evidence="3" id="KW-1185">Reference proteome</keyword>
<dbReference type="PANTHER" id="PTHR12975">
    <property type="entry name" value="TRANSPORT PROTEIN TRAPP"/>
    <property type="match status" value="1"/>
</dbReference>
<organism evidence="2 3">
    <name type="scientific">Megaselia scalaris</name>
    <name type="common">Humpbacked fly</name>
    <name type="synonym">Phora scalaris</name>
    <dbReference type="NCBI Taxonomy" id="36166"/>
    <lineage>
        <taxon>Eukaryota</taxon>
        <taxon>Metazoa</taxon>
        <taxon>Ecdysozoa</taxon>
        <taxon>Arthropoda</taxon>
        <taxon>Hexapoda</taxon>
        <taxon>Insecta</taxon>
        <taxon>Pterygota</taxon>
        <taxon>Neoptera</taxon>
        <taxon>Endopterygota</taxon>
        <taxon>Diptera</taxon>
        <taxon>Brachycera</taxon>
        <taxon>Muscomorpha</taxon>
        <taxon>Platypezoidea</taxon>
        <taxon>Phoridae</taxon>
        <taxon>Megaseliini</taxon>
        <taxon>Megaselia</taxon>
    </lineage>
</organism>
<evidence type="ECO:0000313" key="2">
    <source>
        <dbReference type="EnsemblMetazoa" id="MESCA007123-PA"/>
    </source>
</evidence>